<reference evidence="3 5" key="4">
    <citation type="submission" date="2016-10" db="EMBL/GenBank/DDBJ databases">
        <authorList>
            <person name="de Groot N.N."/>
        </authorList>
    </citation>
    <scope>NUCLEOTIDE SEQUENCE [LARGE SCALE GENOMIC DNA]</scope>
    <source>
        <strain evidence="3 5">CCUG 59231</strain>
    </source>
</reference>
<dbReference type="STRING" id="658457.SAMN05216601_106210"/>
<keyword evidence="1" id="KW-0732">Signal</keyword>
<dbReference type="Gene3D" id="2.40.160.10">
    <property type="entry name" value="Porin"/>
    <property type="match status" value="1"/>
</dbReference>
<evidence type="ECO:0000313" key="4">
    <source>
        <dbReference type="Proteomes" id="UP000023842"/>
    </source>
</evidence>
<evidence type="ECO:0000313" key="2">
    <source>
        <dbReference type="EMBL" id="EZH78185.1"/>
    </source>
</evidence>
<feature type="signal peptide" evidence="1">
    <location>
        <begin position="1"/>
        <end position="24"/>
    </location>
</feature>
<evidence type="ECO:0000313" key="3">
    <source>
        <dbReference type="EMBL" id="SFP18728.1"/>
    </source>
</evidence>
<accession>A0A1I5NA48</accession>
<evidence type="ECO:0000313" key="5">
    <source>
        <dbReference type="Proteomes" id="UP000182400"/>
    </source>
</evidence>
<dbReference type="InterPro" id="IPR023614">
    <property type="entry name" value="Porin_dom_sf"/>
</dbReference>
<dbReference type="Proteomes" id="UP000182400">
    <property type="component" value="Unassembled WGS sequence"/>
</dbReference>
<feature type="chain" id="PRO_5010187664" evidence="1">
    <location>
        <begin position="25"/>
        <end position="434"/>
    </location>
</feature>
<reference evidence="4" key="2">
    <citation type="journal article" date="2014" name="Genome Announc.">
        <title>Draft Genome Sequence of the algae degrading bacterium Pseudomonas mendocina AD6.</title>
        <authorList>
            <person name="Barney B.M."/>
            <person name="Lenneman E.M."/>
        </authorList>
    </citation>
    <scope>NUCLEOTIDE SEQUENCE [LARGE SCALE GENOMIC DNA]</scope>
    <source>
        <strain evidence="4">AD6</strain>
    </source>
</reference>
<dbReference type="Proteomes" id="UP000023842">
    <property type="component" value="Unassembled WGS sequence"/>
</dbReference>
<dbReference type="SUPFAM" id="SSF56935">
    <property type="entry name" value="Porins"/>
    <property type="match status" value="1"/>
</dbReference>
<dbReference type="InterPro" id="IPR010870">
    <property type="entry name" value="Porin_O/P"/>
</dbReference>
<dbReference type="OrthoDB" id="9807854at2"/>
<dbReference type="EMBL" id="FOWP01000006">
    <property type="protein sequence ID" value="SFP18728.1"/>
    <property type="molecule type" value="Genomic_DNA"/>
</dbReference>
<gene>
    <name evidence="2" type="ORF">AU05_21510</name>
    <name evidence="3" type="ORF">SAMN05216601_106210</name>
</gene>
<dbReference type="EMBL" id="JFJN01000071">
    <property type="protein sequence ID" value="EZH78185.1"/>
    <property type="molecule type" value="Genomic_DNA"/>
</dbReference>
<dbReference type="RefSeq" id="WP_037003672.1">
    <property type="nucleotide sequence ID" value="NZ_FOWP01000006.1"/>
</dbReference>
<dbReference type="AlphaFoldDB" id="A0A1I5NA48"/>
<dbReference type="Pfam" id="PF07396">
    <property type="entry name" value="Porin_O_P"/>
    <property type="match status" value="1"/>
</dbReference>
<proteinExistence type="predicted"/>
<evidence type="ECO:0000256" key="1">
    <source>
        <dbReference type="SAM" id="SignalP"/>
    </source>
</evidence>
<reference evidence="2" key="1">
    <citation type="journal article" date="2014" name="Genome Announc.">
        <title>Draft Genome Sequences of the Alga-Degrading Bacteria Aeromonas hydrophila Strain AD9 and Pseudomonas pseudoalcaligenes Strain AD6.</title>
        <authorList>
            <person name="Barney B.M."/>
            <person name="Lenneman E.M."/>
        </authorList>
    </citation>
    <scope>NUCLEOTIDE SEQUENCE</scope>
    <source>
        <strain evidence="2">AD6</strain>
    </source>
</reference>
<organism evidence="3 5">
    <name type="scientific">Ectopseudomonas composti</name>
    <dbReference type="NCBI Taxonomy" id="658457"/>
    <lineage>
        <taxon>Bacteria</taxon>
        <taxon>Pseudomonadati</taxon>
        <taxon>Pseudomonadota</taxon>
        <taxon>Gammaproteobacteria</taxon>
        <taxon>Pseudomonadales</taxon>
        <taxon>Pseudomonadaceae</taxon>
        <taxon>Ectopseudomonas</taxon>
    </lineage>
</organism>
<sequence>MIRKHFAGFVASALALAVSAQAFAGTVSTDGADLVIKTKGGLEVATTDKAFSFKLSGKLQWDATQFDGLMAADQNKPFDDTFNTFIRRGEFGLEGTAYSDWDWGLRLSYDEGDDTSVDRAFIAYTGLDIGTFTVGRFGVDYGLENSTSSSWITAIERPFMYDFLNGDEDTQFGVNFKHSGDNYGLMAQVATYEGDNNYKSEDNDELYGYTLRAHWAPYLNGTDVIHLAANYHNSESDDNRARARTRMGIRSDNDFRLTFGDVRVADKDVEWVLESGAQFGAFRAQAEYFQRQISGENLAGAKSDVDLSGYYAQVSYMFNGVRQYKAADGKWDKPDNMKGSWEIFARYESTTIDSDAGAIPGNLGLAGIVADDVNDEFETKAMVVGVNYFVTPSVRTSLNYVDYQVDNINTSNQVGGKSVQDDGKAIVGRLQYVF</sequence>
<name>A0A1I5NA48_9GAMM</name>
<reference evidence="2" key="3">
    <citation type="submission" date="2014-03" db="EMBL/GenBank/DDBJ databases">
        <authorList>
            <person name="Barney B.M."/>
            <person name="Lenneman E.M."/>
        </authorList>
    </citation>
    <scope>NUCLEOTIDE SEQUENCE</scope>
    <source>
        <strain evidence="2">AD6</strain>
    </source>
</reference>
<keyword evidence="4" id="KW-1185">Reference proteome</keyword>
<protein>
    <submittedName>
        <fullName evidence="3">Phosphate-selective porin OprO and OprP</fullName>
    </submittedName>
</protein>